<evidence type="ECO:0000313" key="4">
    <source>
        <dbReference type="Proteomes" id="UP000027180"/>
    </source>
</evidence>
<keyword evidence="2" id="KW-0732">Signal</keyword>
<dbReference type="KEGG" id="rei:IE4771_CH02698"/>
<accession>A0A060HXY5</accession>
<proteinExistence type="predicted"/>
<evidence type="ECO:0000313" key="3">
    <source>
        <dbReference type="EMBL" id="AIC27798.1"/>
    </source>
</evidence>
<dbReference type="HOGENOM" id="CLU_155147_1_0_5"/>
<dbReference type="Pfam" id="PF08139">
    <property type="entry name" value="LPAM_1"/>
    <property type="match status" value="1"/>
</dbReference>
<dbReference type="RefSeq" id="WP_010055548.1">
    <property type="nucleotide sequence ID" value="NZ_CP006986.1"/>
</dbReference>
<protein>
    <recommendedName>
        <fullName evidence="1">Type IV secretion system putative lipoprotein virB7</fullName>
    </recommendedName>
</protein>
<dbReference type="InterPro" id="IPR012640">
    <property type="entry name" value="Membr_lipoprot_lipid_attach_CS"/>
</dbReference>
<dbReference type="AlphaFoldDB" id="A0A060HXY5"/>
<dbReference type="EMBL" id="CP006986">
    <property type="protein sequence ID" value="AIC27798.1"/>
    <property type="molecule type" value="Genomic_DNA"/>
</dbReference>
<sequence length="113" mass="11482">MKKIIIAFVATATLAGCAKRPDAIVQVDIPMAAYTNLSCEALAAELKKERAKLDDLSKQQISAANGDAFGVFLVGVPIGSVAGGDKEGEIAASKGKVSAMQSAGMSKGCKLPG</sequence>
<dbReference type="OrthoDB" id="7916154at2"/>
<organism evidence="3 4">
    <name type="scientific">Rhizobium etli bv. mimosae str. IE4771</name>
    <dbReference type="NCBI Taxonomy" id="1432050"/>
    <lineage>
        <taxon>Bacteria</taxon>
        <taxon>Pseudomonadati</taxon>
        <taxon>Pseudomonadota</taxon>
        <taxon>Alphaproteobacteria</taxon>
        <taxon>Hyphomicrobiales</taxon>
        <taxon>Rhizobiaceae</taxon>
        <taxon>Rhizobium/Agrobacterium group</taxon>
        <taxon>Rhizobium</taxon>
    </lineage>
</organism>
<evidence type="ECO:0000256" key="1">
    <source>
        <dbReference type="ARBA" id="ARBA00017922"/>
    </source>
</evidence>
<reference evidence="3 4" key="1">
    <citation type="submission" date="2013-12" db="EMBL/GenBank/DDBJ databases">
        <title>Complete genome sequence of Rhizobium etli bv. mimosae IE4771.</title>
        <authorList>
            <person name="Bustos P."/>
            <person name="Santamaria R.I."/>
            <person name="Lozano L."/>
            <person name="Ormeno-Orrillo E."/>
            <person name="Rogel M.A."/>
            <person name="Romero D."/>
            <person name="Cevallos M.A."/>
            <person name="Martinez-Romero E."/>
            <person name="Gonzalez V."/>
        </authorList>
    </citation>
    <scope>NUCLEOTIDE SEQUENCE [LARGE SCALE GENOMIC DNA]</scope>
    <source>
        <strain evidence="3 4">IE4771</strain>
    </source>
</reference>
<name>A0A060HXY5_RHIET</name>
<dbReference type="Proteomes" id="UP000027180">
    <property type="component" value="Chromosome"/>
</dbReference>
<dbReference type="PROSITE" id="PS51257">
    <property type="entry name" value="PROKAR_LIPOPROTEIN"/>
    <property type="match status" value="1"/>
</dbReference>
<evidence type="ECO:0000256" key="2">
    <source>
        <dbReference type="ARBA" id="ARBA00022729"/>
    </source>
</evidence>
<gene>
    <name evidence="3" type="ORF">IE4771_CH02698</name>
</gene>